<organism evidence="1 2">
    <name type="scientific">Penicilliopsis zonata CBS 506.65</name>
    <dbReference type="NCBI Taxonomy" id="1073090"/>
    <lineage>
        <taxon>Eukaryota</taxon>
        <taxon>Fungi</taxon>
        <taxon>Dikarya</taxon>
        <taxon>Ascomycota</taxon>
        <taxon>Pezizomycotina</taxon>
        <taxon>Eurotiomycetes</taxon>
        <taxon>Eurotiomycetidae</taxon>
        <taxon>Eurotiales</taxon>
        <taxon>Aspergillaceae</taxon>
        <taxon>Penicilliopsis</taxon>
    </lineage>
</organism>
<dbReference type="InterPro" id="IPR053267">
    <property type="entry name" value="Verrucosidin_biosynth-assoc"/>
</dbReference>
<evidence type="ECO:0000313" key="2">
    <source>
        <dbReference type="Proteomes" id="UP000184188"/>
    </source>
</evidence>
<dbReference type="VEuPathDB" id="FungiDB:ASPZODRAFT_62511"/>
<dbReference type="GeneID" id="34615546"/>
<protein>
    <submittedName>
        <fullName evidence="1">Uncharacterized protein</fullName>
    </submittedName>
</protein>
<dbReference type="OrthoDB" id="5335812at2759"/>
<proteinExistence type="predicted"/>
<dbReference type="PANTHER" id="PTHR42087:SF2">
    <property type="match status" value="1"/>
</dbReference>
<dbReference type="RefSeq" id="XP_022582685.1">
    <property type="nucleotide sequence ID" value="XM_022729082.1"/>
</dbReference>
<keyword evidence="2" id="KW-1185">Reference proteome</keyword>
<sequence length="155" mass="18085">MAHVDPAEWHPYYMQCLQYFVEHGQNTSGVQALAAFLNIRLPYQRASTTTSLRLYIRRLIVTAHDSPDTLCAFFGDHWDAGIGPIRDQERINYLFTAKSSGWAETKTSYDILPDEHTPFLRPLREPLEEEIRTAEARWSEWLAMEDWMLGPRSPW</sequence>
<name>A0A1L9SLT0_9EURO</name>
<evidence type="ECO:0000313" key="1">
    <source>
        <dbReference type="EMBL" id="OJJ48175.1"/>
    </source>
</evidence>
<accession>A0A1L9SLT0</accession>
<dbReference type="EMBL" id="KV878339">
    <property type="protein sequence ID" value="OJJ48175.1"/>
    <property type="molecule type" value="Genomic_DNA"/>
</dbReference>
<dbReference type="PANTHER" id="PTHR42087">
    <property type="entry name" value="ILP IS AN APOPTOSIS INHIBITOR"/>
    <property type="match status" value="1"/>
</dbReference>
<reference evidence="2" key="1">
    <citation type="journal article" date="2017" name="Genome Biol.">
        <title>Comparative genomics reveals high biological diversity and specific adaptations in the industrially and medically important fungal genus Aspergillus.</title>
        <authorList>
            <person name="de Vries R.P."/>
            <person name="Riley R."/>
            <person name="Wiebenga A."/>
            <person name="Aguilar-Osorio G."/>
            <person name="Amillis S."/>
            <person name="Uchima C.A."/>
            <person name="Anderluh G."/>
            <person name="Asadollahi M."/>
            <person name="Askin M."/>
            <person name="Barry K."/>
            <person name="Battaglia E."/>
            <person name="Bayram O."/>
            <person name="Benocci T."/>
            <person name="Braus-Stromeyer S.A."/>
            <person name="Caldana C."/>
            <person name="Canovas D."/>
            <person name="Cerqueira G.C."/>
            <person name="Chen F."/>
            <person name="Chen W."/>
            <person name="Choi C."/>
            <person name="Clum A."/>
            <person name="Dos Santos R.A."/>
            <person name="Damasio A.R."/>
            <person name="Diallinas G."/>
            <person name="Emri T."/>
            <person name="Fekete E."/>
            <person name="Flipphi M."/>
            <person name="Freyberg S."/>
            <person name="Gallo A."/>
            <person name="Gournas C."/>
            <person name="Habgood R."/>
            <person name="Hainaut M."/>
            <person name="Harispe M.L."/>
            <person name="Henrissat B."/>
            <person name="Hilden K.S."/>
            <person name="Hope R."/>
            <person name="Hossain A."/>
            <person name="Karabika E."/>
            <person name="Karaffa L."/>
            <person name="Karanyi Z."/>
            <person name="Krasevec N."/>
            <person name="Kuo A."/>
            <person name="Kusch H."/>
            <person name="LaButti K."/>
            <person name="Lagendijk E.L."/>
            <person name="Lapidus A."/>
            <person name="Levasseur A."/>
            <person name="Lindquist E."/>
            <person name="Lipzen A."/>
            <person name="Logrieco A.F."/>
            <person name="MacCabe A."/>
            <person name="Maekelae M.R."/>
            <person name="Malavazi I."/>
            <person name="Melin P."/>
            <person name="Meyer V."/>
            <person name="Mielnichuk N."/>
            <person name="Miskei M."/>
            <person name="Molnar A.P."/>
            <person name="Mule G."/>
            <person name="Ngan C.Y."/>
            <person name="Orejas M."/>
            <person name="Orosz E."/>
            <person name="Ouedraogo J.P."/>
            <person name="Overkamp K.M."/>
            <person name="Park H.-S."/>
            <person name="Perrone G."/>
            <person name="Piumi F."/>
            <person name="Punt P.J."/>
            <person name="Ram A.F."/>
            <person name="Ramon A."/>
            <person name="Rauscher S."/>
            <person name="Record E."/>
            <person name="Riano-Pachon D.M."/>
            <person name="Robert V."/>
            <person name="Roehrig J."/>
            <person name="Ruller R."/>
            <person name="Salamov A."/>
            <person name="Salih N.S."/>
            <person name="Samson R.A."/>
            <person name="Sandor E."/>
            <person name="Sanguinetti M."/>
            <person name="Schuetze T."/>
            <person name="Sepcic K."/>
            <person name="Shelest E."/>
            <person name="Sherlock G."/>
            <person name="Sophianopoulou V."/>
            <person name="Squina F.M."/>
            <person name="Sun H."/>
            <person name="Susca A."/>
            <person name="Todd R.B."/>
            <person name="Tsang A."/>
            <person name="Unkles S.E."/>
            <person name="van de Wiele N."/>
            <person name="van Rossen-Uffink D."/>
            <person name="Oliveira J.V."/>
            <person name="Vesth T.C."/>
            <person name="Visser J."/>
            <person name="Yu J.-H."/>
            <person name="Zhou M."/>
            <person name="Andersen M.R."/>
            <person name="Archer D.B."/>
            <person name="Baker S.E."/>
            <person name="Benoit I."/>
            <person name="Brakhage A.A."/>
            <person name="Braus G.H."/>
            <person name="Fischer R."/>
            <person name="Frisvad J.C."/>
            <person name="Goldman G.H."/>
            <person name="Houbraken J."/>
            <person name="Oakley B."/>
            <person name="Pocsi I."/>
            <person name="Scazzocchio C."/>
            <person name="Seiboth B."/>
            <person name="vanKuyk P.A."/>
            <person name="Wortman J."/>
            <person name="Dyer P.S."/>
            <person name="Grigoriev I.V."/>
        </authorList>
    </citation>
    <scope>NUCLEOTIDE SEQUENCE [LARGE SCALE GENOMIC DNA]</scope>
    <source>
        <strain evidence="2">CBS 506.65</strain>
    </source>
</reference>
<dbReference type="AlphaFoldDB" id="A0A1L9SLT0"/>
<gene>
    <name evidence="1" type="ORF">ASPZODRAFT_62511</name>
</gene>
<dbReference type="Proteomes" id="UP000184188">
    <property type="component" value="Unassembled WGS sequence"/>
</dbReference>